<keyword evidence="3" id="KW-0812">Transmembrane</keyword>
<gene>
    <name evidence="5" type="primary">zgc:63972</name>
</gene>
<dbReference type="Gene3D" id="3.30.70.120">
    <property type="match status" value="1"/>
</dbReference>
<dbReference type="SUPFAM" id="SSF54913">
    <property type="entry name" value="GlnB-like"/>
    <property type="match status" value="1"/>
</dbReference>
<reference evidence="5" key="1">
    <citation type="submission" date="2025-08" db="UniProtKB">
        <authorList>
            <consortium name="RefSeq"/>
        </authorList>
    </citation>
    <scope>IDENTIFICATION</scope>
    <source>
        <strain evidence="5">Quisiro</strain>
        <tissue evidence="5">Liver</tissue>
    </source>
</reference>
<evidence type="ECO:0000313" key="4">
    <source>
        <dbReference type="Proteomes" id="UP000192220"/>
    </source>
</evidence>
<comment type="similarity">
    <text evidence="1">Belongs to the CutA family.</text>
</comment>
<evidence type="ECO:0000256" key="2">
    <source>
        <dbReference type="ARBA" id="ARBA00011233"/>
    </source>
</evidence>
<organism evidence="4 5">
    <name type="scientific">Austrofundulus limnaeus</name>
    <name type="common">Annual killifish</name>
    <dbReference type="NCBI Taxonomy" id="52670"/>
    <lineage>
        <taxon>Eukaryota</taxon>
        <taxon>Metazoa</taxon>
        <taxon>Chordata</taxon>
        <taxon>Craniata</taxon>
        <taxon>Vertebrata</taxon>
        <taxon>Euteleostomi</taxon>
        <taxon>Actinopterygii</taxon>
        <taxon>Neopterygii</taxon>
        <taxon>Teleostei</taxon>
        <taxon>Neoteleostei</taxon>
        <taxon>Acanthomorphata</taxon>
        <taxon>Ovalentaria</taxon>
        <taxon>Atherinomorphae</taxon>
        <taxon>Cyprinodontiformes</taxon>
        <taxon>Rivulidae</taxon>
        <taxon>Austrofundulus</taxon>
    </lineage>
</organism>
<evidence type="ECO:0000313" key="5">
    <source>
        <dbReference type="RefSeq" id="XP_013875953.1"/>
    </source>
</evidence>
<dbReference type="AlphaFoldDB" id="A0A2I4C7I2"/>
<name>A0A2I4C7I2_AUSLI</name>
<dbReference type="GO" id="GO:0010038">
    <property type="term" value="P:response to metal ion"/>
    <property type="evidence" value="ECO:0007669"/>
    <property type="project" value="InterPro"/>
</dbReference>
<dbReference type="InterPro" id="IPR004323">
    <property type="entry name" value="Ion_tolerance_CutA"/>
</dbReference>
<keyword evidence="3" id="KW-1133">Transmembrane helix</keyword>
<dbReference type="STRING" id="52670.A0A2I4C7I2"/>
<dbReference type="InterPro" id="IPR011322">
    <property type="entry name" value="N-reg_PII-like_a/b"/>
</dbReference>
<dbReference type="PANTHER" id="PTHR23419">
    <property type="entry name" value="DIVALENT CATION TOLERANCE CUTA-RELATED"/>
    <property type="match status" value="1"/>
</dbReference>
<dbReference type="FunCoup" id="A0A2I4C7I2">
    <property type="interactions" value="441"/>
</dbReference>
<protein>
    <submittedName>
        <fullName evidence="5">Protein CutA homolog isoform X1</fullName>
    </submittedName>
</protein>
<dbReference type="PANTHER" id="PTHR23419:SF2">
    <property type="entry name" value="CUTA DIVALENT CATION TOLERANCE HOMOLOG-LIKE"/>
    <property type="match status" value="1"/>
</dbReference>
<dbReference type="GO" id="GO:0005507">
    <property type="term" value="F:copper ion binding"/>
    <property type="evidence" value="ECO:0007669"/>
    <property type="project" value="TreeGrafter"/>
</dbReference>
<evidence type="ECO:0000256" key="3">
    <source>
        <dbReference type="SAM" id="Phobius"/>
    </source>
</evidence>
<keyword evidence="3" id="KW-0472">Membrane</keyword>
<feature type="transmembrane region" description="Helical" evidence="3">
    <location>
        <begin position="21"/>
        <end position="40"/>
    </location>
</feature>
<dbReference type="OrthoDB" id="2017693at2759"/>
<dbReference type="FunFam" id="3.30.70.120:FF:000011">
    <property type="entry name" value="CutA divalent cation tolerance homolog-like"/>
    <property type="match status" value="1"/>
</dbReference>
<accession>A0A2I4C7I2</accession>
<proteinExistence type="inferred from homology"/>
<keyword evidence="4" id="KW-1185">Reference proteome</keyword>
<comment type="subunit">
    <text evidence="2">Homotrimer.</text>
</comment>
<dbReference type="InParanoid" id="A0A2I4C7I2"/>
<dbReference type="Proteomes" id="UP000192220">
    <property type="component" value="Unplaced"/>
</dbReference>
<sequence length="163" mass="18210">MAAKRIHRCHREAFLNSAFRSVLLITSLFLVLTVSVYPGLRSLAVQLHAVLTGSYTPGHHSVLIINSPSEQIAKDIGRAVMEKRLAAGVNIFPKTSTMYYWKGEIQDATETLILVRTKTSKIHQVVDFVRSIHPYSNPEVLSFPVEDGSLAYMKLMDEAIPDD</sequence>
<dbReference type="Pfam" id="PF03091">
    <property type="entry name" value="CutA1"/>
    <property type="match status" value="1"/>
</dbReference>
<evidence type="ECO:0000256" key="1">
    <source>
        <dbReference type="ARBA" id="ARBA00010169"/>
    </source>
</evidence>
<dbReference type="RefSeq" id="XP_013875953.1">
    <property type="nucleotide sequence ID" value="XM_014020499.1"/>
</dbReference>
<dbReference type="InterPro" id="IPR015867">
    <property type="entry name" value="N-reg_PII/ATP_PRibTrfase_C"/>
</dbReference>
<dbReference type="KEGG" id="alim:106526047"/>